<evidence type="ECO:0000313" key="2">
    <source>
        <dbReference type="EMBL" id="CAB77939.1"/>
    </source>
</evidence>
<dbReference type="PIR" id="B85077">
    <property type="entry name" value="B85077"/>
</dbReference>
<protein>
    <submittedName>
        <fullName evidence="1">F5K24.3 protein</fullName>
    </submittedName>
</protein>
<dbReference type="PANTHER" id="PTHR10492">
    <property type="match status" value="1"/>
</dbReference>
<dbReference type="EMBL" id="AL161507">
    <property type="protein sequence ID" value="CAB77939.1"/>
    <property type="molecule type" value="Genomic_DNA"/>
</dbReference>
<accession>Q9ZPG4</accession>
<name>Q9ZPG4_ARATH</name>
<reference evidence="1" key="2">
    <citation type="submission" date="1999-02" db="EMBL/GenBank/DDBJ databases">
        <authorList>
            <person name="Waterston R."/>
        </authorList>
    </citation>
    <scope>NUCLEOTIDE SEQUENCE</scope>
</reference>
<gene>
    <name evidence="1" type="primary">F5K24.3</name>
    <name evidence="2" type="ordered locus">At4g07800</name>
</gene>
<organism evidence="1">
    <name type="scientific">Arabidopsis thaliana</name>
    <name type="common">Mouse-ear cress</name>
    <dbReference type="NCBI Taxonomy" id="3702"/>
    <lineage>
        <taxon>Eukaryota</taxon>
        <taxon>Viridiplantae</taxon>
        <taxon>Streptophyta</taxon>
        <taxon>Embryophyta</taxon>
        <taxon>Tracheophyta</taxon>
        <taxon>Spermatophyta</taxon>
        <taxon>Magnoliopsida</taxon>
        <taxon>eudicotyledons</taxon>
        <taxon>Gunneridae</taxon>
        <taxon>Pentapetalae</taxon>
        <taxon>rosids</taxon>
        <taxon>malvids</taxon>
        <taxon>Brassicales</taxon>
        <taxon>Brassicaceae</taxon>
        <taxon>Camelineae</taxon>
        <taxon>Arabidopsis</taxon>
    </lineage>
</organism>
<reference key="1">
    <citation type="journal article" date="1999" name="Nature">
        <title>Sequence and analysis of chromosome 4 of the plant Arabidopsis thaliana.</title>
        <authorList>
            <consortium name="EU"/>
            <consortium name="CSHL and WU Arabidopsis Sequencing Project"/>
            <person name="Mayer K."/>
            <person name="Schuller C."/>
            <person name="Wambutt R."/>
            <person name="Murphy G."/>
            <person name="Volckaert G."/>
            <person name="Pohl T."/>
            <person name="Dusterhoft A."/>
            <person name="Stiekema W."/>
            <person name="Entian K.D."/>
            <person name="Terryn N."/>
            <person name="Harris B."/>
            <person name="Ansorge W."/>
            <person name="Brandt P."/>
            <person name="Grivell L."/>
            <person name="Rieger M."/>
            <person name="Weichselgartner M."/>
            <person name="de Simone V."/>
            <person name="Obermaier B."/>
            <person name="Mache R."/>
            <person name="Muller M."/>
            <person name="Kreis M."/>
            <person name="Delseny M."/>
            <person name="Puigdomenech P."/>
            <person name="Watson M."/>
            <person name="Schmidtheini T."/>
            <person name="Reichert B."/>
            <person name="Portatelle D."/>
            <person name="Perez-Alonso M."/>
            <person name="Boutry M."/>
            <person name="Bancroft I."/>
            <person name="Vos P."/>
            <person name="Hoheisel J."/>
            <person name="Zimmermann W."/>
            <person name="Wedler H."/>
            <person name="Ridley P."/>
            <person name="Langham S.A."/>
            <person name="McCullagh B."/>
            <person name="Bilham L."/>
            <person name="Robben J."/>
            <person name="Van der Schueren J."/>
            <person name="Grymonprez B."/>
            <person name="Chuang Y.J."/>
            <person name="Vandenbussche F."/>
            <person name="Braeken M."/>
            <person name="Weltjens I."/>
            <person name="Voet M."/>
            <person name="Bastiaens I."/>
            <person name="Aert R."/>
            <person name="Defoor E."/>
            <person name="Weitzenegger T."/>
            <person name="Bothe G."/>
            <person name="Ramsperger U."/>
            <person name="Hilbert H."/>
            <person name="Braun M."/>
            <person name="Holzer E."/>
            <person name="Brandt A."/>
            <person name="Peters S."/>
            <person name="van Staveren M."/>
            <person name="Dirske W."/>
            <person name="Mooijman P."/>
            <person name="Klein Lankhorst R."/>
            <person name="Rose M."/>
            <person name="Hauf J."/>
            <person name="Kotter P."/>
            <person name="Berneiser S."/>
            <person name="Hempel S."/>
            <person name="Feldpausch M."/>
            <person name="Lamberth S."/>
            <person name="Van den Daele H."/>
            <person name="De Keyser A."/>
            <person name="Buysshaert C."/>
            <person name="Gielen J."/>
            <person name="Villarroel R."/>
            <person name="De Clercq R."/>
            <person name="Van Montagu M."/>
            <person name="Rogers J."/>
            <person name="Cronin A."/>
            <person name="Quail M."/>
            <person name="Bray-Allen S."/>
            <person name="Clark L."/>
            <person name="Doggett J."/>
            <person name="Hall S."/>
            <person name="Kay M."/>
            <person name="Lennard N."/>
            <person name="McLay K."/>
            <person name="Mayes R."/>
            <person name="Pettett A."/>
            <person name="Rajandream M.A."/>
            <person name="Lyne M."/>
            <person name="Benes V."/>
            <person name="Rechmann S."/>
            <person name="Borkova D."/>
            <person name="Blocker H."/>
            <person name="Scharfe M."/>
            <person name="Grimm M."/>
            <person name="Lohnert T.H."/>
            <person name="Dose S."/>
            <person name="de Haan M."/>
            <person name="Maarse A."/>
            <person name="Schafer M."/>
            <person name="Muller-Auer S."/>
            <person name="Gabel C."/>
            <person name="Fuchs M."/>
            <person name="Fartmann B."/>
            <person name="Granderath K."/>
            <person name="Dauner D."/>
            <person name="Herzl A."/>
            <person name="Neumann S."/>
            <person name="Argiriou A."/>
            <person name="Vitale D."/>
            <person name="Liguori R."/>
            <person name="Piravandi E."/>
            <person name="Massenet O."/>
            <person name="Quigley F."/>
            <person name="Clabauld G."/>
            <person name="Mundlein A."/>
            <person name="Felber R."/>
            <person name="Schnabl S."/>
            <person name="Hiller R."/>
            <person name="Schmidt W."/>
            <person name="Lecharny A."/>
            <person name="Aubourg S."/>
            <person name="Chefdor F."/>
            <person name="Cooke R."/>
            <person name="Berger C."/>
            <person name="Montfort A."/>
            <person name="Casacuberta E."/>
            <person name="Gibbons T."/>
            <person name="Weber N."/>
            <person name="Vandenbol M."/>
            <person name="Bargues M."/>
            <person name="Terol J."/>
            <person name="Torres A."/>
            <person name="Perez-Perez A."/>
            <person name="Purnelle B."/>
            <person name="Bent E."/>
            <person name="Johnson S."/>
            <person name="Tacon D."/>
            <person name="Jesse T."/>
            <person name="Heijnen L."/>
            <person name="Schwarz S."/>
            <person name="Scholler P."/>
            <person name="Heber S."/>
            <person name="Francs P."/>
            <person name="Bielke C."/>
            <person name="Frishman D."/>
            <person name="Haase D."/>
            <person name="Lemcke K."/>
            <person name="Mewes H.W."/>
            <person name="Stocker S."/>
            <person name="Zaccaria P."/>
            <person name="Bevan M."/>
            <person name="Wilson R.K."/>
            <person name="de la Bastide M."/>
            <person name="Habermann K."/>
            <person name="Parnell L."/>
            <person name="Dedhia N."/>
            <person name="Gnoj L."/>
            <person name="Schutz K."/>
            <person name="Huang E."/>
            <person name="Spiegel L."/>
            <person name="Sehkon M."/>
            <person name="Murray J."/>
            <person name="Sheet P."/>
            <person name="Cordes M."/>
            <person name="Abu-Threideh J."/>
            <person name="Stoneking T."/>
            <person name="Kalicki J."/>
            <person name="Graves T."/>
            <person name="Harmon G."/>
            <person name="Edwards J."/>
            <person name="Latreille P."/>
            <person name="Courtney L."/>
            <person name="Cloud J."/>
            <person name="Abbott A."/>
            <person name="Scott K."/>
            <person name="Johnson D."/>
            <person name="Minx P."/>
            <person name="Bentley D."/>
            <person name="Fulton B."/>
            <person name="Miller N."/>
            <person name="Greco T."/>
            <person name="Kemp K."/>
            <person name="Kramer J."/>
            <person name="Fulton L."/>
            <person name="Mardis E."/>
            <person name="Dante M."/>
            <person name="Pepin K."/>
            <person name="Hillier L."/>
            <person name="Nelson J."/>
            <person name="Spieth J."/>
            <person name="Ryan E."/>
            <person name="Andrews S."/>
            <person name="Geisel C."/>
            <person name="Layman D."/>
            <person name="Du H."/>
            <person name="Ali J."/>
            <person name="Berghoff A."/>
            <person name="Jones K."/>
            <person name="Drone K."/>
            <person name="Cotton M."/>
            <person name="Joshu C."/>
            <person name="Antonoiu B."/>
            <person name="Zidanic M."/>
            <person name="Strong C."/>
            <person name="Sun H."/>
            <person name="Lamar B."/>
            <person name="Yordan C."/>
            <person name="Ma P."/>
            <person name="Zhong J."/>
            <person name="Preston R."/>
            <person name="Vil D."/>
            <person name="Shekher M."/>
            <person name="Matero A."/>
            <person name="Shah R."/>
            <person name="Swaby I.K."/>
            <person name="O'Shaughnessy A."/>
            <person name="Rodriguez M."/>
            <person name="Hoffmann J."/>
            <person name="Till S."/>
            <person name="Granat S."/>
            <person name="Shohdy N."/>
            <person name="Hasegawa A."/>
            <person name="Hameed A."/>
            <person name="Lodhi M."/>
            <person name="Johnson A."/>
            <person name="Chen E."/>
            <person name="Marra M."/>
            <person name="Martienssen R."/>
            <person name="McCombie W.R."/>
        </authorList>
    </citation>
    <scope>NUCLEOTIDE SEQUENCE [LARGE SCALE GENOMIC DNA]</scope>
    <source>
        <strain>cv. Columbia</strain>
    </source>
</reference>
<dbReference type="AlphaFoldDB" id="Q9ZPG4"/>
<evidence type="ECO:0000313" key="1">
    <source>
        <dbReference type="EMBL" id="AAD17353.1"/>
    </source>
</evidence>
<sequence length="448" mass="52258">MIVKRISQIHISYLTLQYPLMFCYGEDGYTPAIEKCYNSGSTKKKSVSRLFQQFLIDAYTIIESNRLAYIKFNQSKLRSSFTSASRYMLQTYYDAMAICKHYGFPDFLSRLRLDSLMRDLTERNLLRKTVAFKFKKRGLPRARILLFMEANRKLPIADDIETEQELYELIKNSMIHGLCGSANTNSLCMVDGQCSKLYPKKHQELTKVGADGYPVYRRRPIDGCIEKGGVKCDNMYVVPYNRFSLKYQAHINVEWCNQNGSIKYLFKYINKGPDRVVFIVELVKEETNSNTTTLGDETVTTKKKKDGIKDWFDYIYVSASEAIWRIFKFPIQHRSTPVQKLSFHVEGKQPAYFDAKAKMVDVLERVSNEDSQFMVWLTLNKKNVVGKNGKRARNCLYAEIPTYFTWDGENKPFKKRTRGFFLGRINYVLRKMEDENYLIVLLNIVRGP</sequence>
<proteinExistence type="predicted"/>
<reference evidence="2" key="5">
    <citation type="submission" date="2000-03" db="EMBL/GenBank/DDBJ databases">
        <authorList>
            <person name="EU Arabidopsis sequencing project"/>
        </authorList>
    </citation>
    <scope>NUCLEOTIDE SEQUENCE</scope>
</reference>
<dbReference type="PANTHER" id="PTHR10492:SF101">
    <property type="entry name" value="ATP-DEPENDENT DNA HELICASE"/>
    <property type="match status" value="1"/>
</dbReference>
<reference evidence="1" key="3">
    <citation type="submission" date="1999-03" db="EMBL/GenBank/DDBJ databases">
        <title>The A. thaliana Genome Sequencing Project.</title>
        <authorList>
            <person name="WashU"/>
        </authorList>
    </citation>
    <scope>NUCLEOTIDE SEQUENCE</scope>
</reference>
<reference evidence="1" key="4">
    <citation type="submission" date="1999-03" db="EMBL/GenBank/DDBJ databases">
        <title>The sequence of A. thaliana F5K24.</title>
        <authorList>
            <person name="Joshu C."/>
            <person name="Holmes A."/>
        </authorList>
    </citation>
    <scope>NUCLEOTIDE SEQUENCE</scope>
</reference>
<dbReference type="EMBL" id="AF128395">
    <property type="protein sequence ID" value="AAD17353.1"/>
    <property type="molecule type" value="Genomic_DNA"/>
</dbReference>